<dbReference type="KEGG" id="pdh:B9T62_10745"/>
<gene>
    <name evidence="1" type="ORF">B9T62_10745</name>
</gene>
<dbReference type="OrthoDB" id="2922473at2"/>
<dbReference type="Proteomes" id="UP000249890">
    <property type="component" value="Chromosome"/>
</dbReference>
<accession>A0A2Z2KMC5</accession>
<dbReference type="RefSeq" id="WP_087915234.1">
    <property type="nucleotide sequence ID" value="NZ_CP021780.1"/>
</dbReference>
<dbReference type="AlphaFoldDB" id="A0A2Z2KMC5"/>
<evidence type="ECO:0000313" key="2">
    <source>
        <dbReference type="Proteomes" id="UP000249890"/>
    </source>
</evidence>
<dbReference type="EMBL" id="CP021780">
    <property type="protein sequence ID" value="ASA21221.1"/>
    <property type="molecule type" value="Genomic_DNA"/>
</dbReference>
<protein>
    <recommendedName>
        <fullName evidence="3">DZANK-type domain-containing protein</fullName>
    </recommendedName>
</protein>
<name>A0A2Z2KMC5_9BACL</name>
<keyword evidence="2" id="KW-1185">Reference proteome</keyword>
<organism evidence="1 2">
    <name type="scientific">Paenibacillus donghaensis</name>
    <dbReference type="NCBI Taxonomy" id="414771"/>
    <lineage>
        <taxon>Bacteria</taxon>
        <taxon>Bacillati</taxon>
        <taxon>Bacillota</taxon>
        <taxon>Bacilli</taxon>
        <taxon>Bacillales</taxon>
        <taxon>Paenibacillaceae</taxon>
        <taxon>Paenibacillus</taxon>
    </lineage>
</organism>
<sequence>MSVEQNKLGISLNHVKEGLEQRKRKIQNHQEITSLQHKVKEASQQKTKIYLELGKMVHKMIRDGRIQNEELLQMVRPITAQDRLIYETLKQIEQINILLPNHVKCECGTFLPEDQPYCTACGSKNLQYELDTTQSLKICSGCEAEIAQSSVFCPCCGIATMDVMQEGS</sequence>
<proteinExistence type="predicted"/>
<reference evidence="1 2" key="1">
    <citation type="submission" date="2017-06" db="EMBL/GenBank/DDBJ databases">
        <title>Complete genome sequence of Paenibacillus donghaensis KCTC 13049T isolated from East Sea sediment, South Korea.</title>
        <authorList>
            <person name="Jung B.K."/>
            <person name="Hong S.-J."/>
            <person name="Shin J.-H."/>
        </authorList>
    </citation>
    <scope>NUCLEOTIDE SEQUENCE [LARGE SCALE GENOMIC DNA]</scope>
    <source>
        <strain evidence="1 2">KCTC 13049</strain>
    </source>
</reference>
<evidence type="ECO:0008006" key="3">
    <source>
        <dbReference type="Google" id="ProtNLM"/>
    </source>
</evidence>
<evidence type="ECO:0000313" key="1">
    <source>
        <dbReference type="EMBL" id="ASA21221.1"/>
    </source>
</evidence>